<dbReference type="Proteomes" id="UP000765509">
    <property type="component" value="Unassembled WGS sequence"/>
</dbReference>
<dbReference type="EMBL" id="AVOT02028049">
    <property type="protein sequence ID" value="MBW0520404.1"/>
    <property type="molecule type" value="Genomic_DNA"/>
</dbReference>
<name>A0A9Q3HZA8_9BASI</name>
<protein>
    <submittedName>
        <fullName evidence="1">Uncharacterized protein</fullName>
    </submittedName>
</protein>
<reference evidence="1" key="1">
    <citation type="submission" date="2021-03" db="EMBL/GenBank/DDBJ databases">
        <title>Draft genome sequence of rust myrtle Austropuccinia psidii MF-1, a brazilian biotype.</title>
        <authorList>
            <person name="Quecine M.C."/>
            <person name="Pachon D.M.R."/>
            <person name="Bonatelli M.L."/>
            <person name="Correr F.H."/>
            <person name="Franceschini L.M."/>
            <person name="Leite T.F."/>
            <person name="Margarido G.R.A."/>
            <person name="Almeida C.A."/>
            <person name="Ferrarezi J.A."/>
            <person name="Labate C.A."/>
        </authorList>
    </citation>
    <scope>NUCLEOTIDE SEQUENCE</scope>
    <source>
        <strain evidence="1">MF-1</strain>
    </source>
</reference>
<evidence type="ECO:0000313" key="1">
    <source>
        <dbReference type="EMBL" id="MBW0520404.1"/>
    </source>
</evidence>
<dbReference type="AlphaFoldDB" id="A0A9Q3HZA8"/>
<accession>A0A9Q3HZA8</accession>
<proteinExistence type="predicted"/>
<keyword evidence="2" id="KW-1185">Reference proteome</keyword>
<organism evidence="1 2">
    <name type="scientific">Austropuccinia psidii MF-1</name>
    <dbReference type="NCBI Taxonomy" id="1389203"/>
    <lineage>
        <taxon>Eukaryota</taxon>
        <taxon>Fungi</taxon>
        <taxon>Dikarya</taxon>
        <taxon>Basidiomycota</taxon>
        <taxon>Pucciniomycotina</taxon>
        <taxon>Pucciniomycetes</taxon>
        <taxon>Pucciniales</taxon>
        <taxon>Sphaerophragmiaceae</taxon>
        <taxon>Austropuccinia</taxon>
    </lineage>
</organism>
<comment type="caution">
    <text evidence="1">The sequence shown here is derived from an EMBL/GenBank/DDBJ whole genome shotgun (WGS) entry which is preliminary data.</text>
</comment>
<evidence type="ECO:0000313" key="2">
    <source>
        <dbReference type="Proteomes" id="UP000765509"/>
    </source>
</evidence>
<sequence length="240" mass="27177">MSPSHNSHQLFTRSFQFSFTIMMYTNSILLLLAFSAITTTAREDEDNGHTLCYNYFLKKDGCVFGSANDTERCDEKTGEPRKAVHGAALQFQNPSQSSPKYQPLVRRYNTKNDSNVFYPFRSQVEREFVAHTTQRRPRESAFGQVPVNAVAEIRPKLGGLTVPDLRTATSAFIFNEKEIPTQLGCNFYLNHSSDACMEIAFTESTFNEIGPSEEEKTAKALYNILWDLYALLEISPKLIA</sequence>
<gene>
    <name evidence="1" type="ORF">O181_060119</name>
</gene>